<keyword evidence="2" id="KW-1185">Reference proteome</keyword>
<organism evidence="1 2">
    <name type="scientific">Araneus ventricosus</name>
    <name type="common">Orbweaver spider</name>
    <name type="synonym">Epeira ventricosa</name>
    <dbReference type="NCBI Taxonomy" id="182803"/>
    <lineage>
        <taxon>Eukaryota</taxon>
        <taxon>Metazoa</taxon>
        <taxon>Ecdysozoa</taxon>
        <taxon>Arthropoda</taxon>
        <taxon>Chelicerata</taxon>
        <taxon>Arachnida</taxon>
        <taxon>Araneae</taxon>
        <taxon>Araneomorphae</taxon>
        <taxon>Entelegynae</taxon>
        <taxon>Araneoidea</taxon>
        <taxon>Araneidae</taxon>
        <taxon>Araneus</taxon>
    </lineage>
</organism>
<dbReference type="EMBL" id="BGPR01011360">
    <property type="protein sequence ID" value="GBN50929.1"/>
    <property type="molecule type" value="Genomic_DNA"/>
</dbReference>
<proteinExistence type="predicted"/>
<dbReference type="AlphaFoldDB" id="A0A4Y2PIJ1"/>
<comment type="caution">
    <text evidence="1">The sequence shown here is derived from an EMBL/GenBank/DDBJ whole genome shotgun (WGS) entry which is preliminary data.</text>
</comment>
<protein>
    <submittedName>
        <fullName evidence="1">Uncharacterized protein</fullName>
    </submittedName>
</protein>
<evidence type="ECO:0000313" key="2">
    <source>
        <dbReference type="Proteomes" id="UP000499080"/>
    </source>
</evidence>
<accession>A0A4Y2PIJ1</accession>
<name>A0A4Y2PIJ1_ARAVE</name>
<gene>
    <name evidence="1" type="ORF">AVEN_26643_1</name>
</gene>
<dbReference type="Proteomes" id="UP000499080">
    <property type="component" value="Unassembled WGS sequence"/>
</dbReference>
<reference evidence="1 2" key="1">
    <citation type="journal article" date="2019" name="Sci. Rep.">
        <title>Orb-weaving spider Araneus ventricosus genome elucidates the spidroin gene catalogue.</title>
        <authorList>
            <person name="Kono N."/>
            <person name="Nakamura H."/>
            <person name="Ohtoshi R."/>
            <person name="Moran D.A.P."/>
            <person name="Shinohara A."/>
            <person name="Yoshida Y."/>
            <person name="Fujiwara M."/>
            <person name="Mori M."/>
            <person name="Tomita M."/>
            <person name="Arakawa K."/>
        </authorList>
    </citation>
    <scope>NUCLEOTIDE SEQUENCE [LARGE SCALE GENOMIC DNA]</scope>
</reference>
<evidence type="ECO:0000313" key="1">
    <source>
        <dbReference type="EMBL" id="GBN50929.1"/>
    </source>
</evidence>
<sequence length="88" mass="10073">MDFNLPRNSHRIFALTTVFGTALPDDLEGLTPSRVGGSPWGRLRLEGRRRICVERGDREYPALYYEAHKAPYCEKVVGRCEDPVIPQR</sequence>